<dbReference type="EMBL" id="QEEX01000001">
    <property type="protein sequence ID" value="PWB96825.1"/>
    <property type="molecule type" value="Genomic_DNA"/>
</dbReference>
<feature type="domain" description="Signal transduction histidine kinase subgroup 3 dimerisation and phosphoacceptor" evidence="11">
    <location>
        <begin position="89"/>
        <end position="152"/>
    </location>
</feature>
<dbReference type="InterPro" id="IPR003594">
    <property type="entry name" value="HATPase_dom"/>
</dbReference>
<evidence type="ECO:0000256" key="8">
    <source>
        <dbReference type="ARBA" id="ARBA00023012"/>
    </source>
</evidence>
<keyword evidence="5" id="KW-0547">Nucleotide-binding</keyword>
<name>A0A2U1SYX2_9MICO</name>
<dbReference type="GO" id="GO:0005524">
    <property type="term" value="F:ATP binding"/>
    <property type="evidence" value="ECO:0007669"/>
    <property type="project" value="UniProtKB-KW"/>
</dbReference>
<dbReference type="InterPro" id="IPR011712">
    <property type="entry name" value="Sig_transdc_His_kin_sub3_dim/P"/>
</dbReference>
<dbReference type="OrthoDB" id="227596at2"/>
<dbReference type="KEGG" id="salc:C2138_07355"/>
<dbReference type="GO" id="GO:0000155">
    <property type="term" value="F:phosphorelay sensor kinase activity"/>
    <property type="evidence" value="ECO:0007669"/>
    <property type="project" value="InterPro"/>
</dbReference>
<reference evidence="13" key="1">
    <citation type="submission" date="2018-04" db="EMBL/GenBank/DDBJ databases">
        <authorList>
            <person name="Liu S."/>
            <person name="Wang Z."/>
            <person name="Li J."/>
        </authorList>
    </citation>
    <scope>NUCLEOTIDE SEQUENCE [LARGE SCALE GENOMIC DNA]</scope>
    <source>
        <strain evidence="13">S1194</strain>
    </source>
</reference>
<dbReference type="CDD" id="cd16917">
    <property type="entry name" value="HATPase_UhpB-NarQ-NarX-like"/>
    <property type="match status" value="1"/>
</dbReference>
<evidence type="ECO:0000256" key="5">
    <source>
        <dbReference type="ARBA" id="ARBA00022741"/>
    </source>
</evidence>
<evidence type="ECO:0000313" key="12">
    <source>
        <dbReference type="EMBL" id="PWB96825.1"/>
    </source>
</evidence>
<evidence type="ECO:0000256" key="7">
    <source>
        <dbReference type="ARBA" id="ARBA00022840"/>
    </source>
</evidence>
<protein>
    <recommendedName>
        <fullName evidence="2">histidine kinase</fullName>
        <ecNumber evidence="2">2.7.13.3</ecNumber>
    </recommendedName>
</protein>
<dbReference type="Pfam" id="PF07730">
    <property type="entry name" value="HisKA_3"/>
    <property type="match status" value="1"/>
</dbReference>
<evidence type="ECO:0000256" key="1">
    <source>
        <dbReference type="ARBA" id="ARBA00000085"/>
    </source>
</evidence>
<keyword evidence="6" id="KW-0418">Kinase</keyword>
<dbReference type="Gene3D" id="3.30.565.10">
    <property type="entry name" value="Histidine kinase-like ATPase, C-terminal domain"/>
    <property type="match status" value="1"/>
</dbReference>
<sequence length="322" mass="34761">MFRFLGPAELLCGGVWLILGVAVQSWLNDESLVPNYALVGAGILLVLGIAGVVLWLVAMSLRRSTVRQLEQADREVIELELSLAEQTARMRMARELQEVAIHSMASILAEADGARYKGEADPAAAVRSATVIAADARSVLADLRRIMAIVRQGEADASPQPAIRTARELFRVMRDAGLDIRFEDIGDRFDLKPGAEVAVFRILQEALSNSLKHGGEGTEVRVTFRWSGEGLNVLIDDDGIRASTRRDGDDPNRVSRRGGYTIDDDAAALTSTPTGPGITEMRERTELFGGVFNAYVVPGVGFSVSAAFPALRSENGVPAVSR</sequence>
<dbReference type="Proteomes" id="UP000244978">
    <property type="component" value="Unassembled WGS sequence"/>
</dbReference>
<dbReference type="SUPFAM" id="SSF55874">
    <property type="entry name" value="ATPase domain of HSP90 chaperone/DNA topoisomerase II/histidine kinase"/>
    <property type="match status" value="1"/>
</dbReference>
<dbReference type="GO" id="GO:0046983">
    <property type="term" value="F:protein dimerization activity"/>
    <property type="evidence" value="ECO:0007669"/>
    <property type="project" value="InterPro"/>
</dbReference>
<evidence type="ECO:0000256" key="4">
    <source>
        <dbReference type="ARBA" id="ARBA00022679"/>
    </source>
</evidence>
<evidence type="ECO:0000256" key="3">
    <source>
        <dbReference type="ARBA" id="ARBA00022553"/>
    </source>
</evidence>
<proteinExistence type="predicted"/>
<keyword evidence="9" id="KW-0472">Membrane</keyword>
<keyword evidence="3" id="KW-0597">Phosphoprotein</keyword>
<comment type="catalytic activity">
    <reaction evidence="1">
        <text>ATP + protein L-histidine = ADP + protein N-phospho-L-histidine.</text>
        <dbReference type="EC" id="2.7.13.3"/>
    </reaction>
</comment>
<evidence type="ECO:0000313" key="13">
    <source>
        <dbReference type="Proteomes" id="UP000244978"/>
    </source>
</evidence>
<accession>A0A2U1SYX2</accession>
<organism evidence="12 13">
    <name type="scientific">Homoserinimonas hongtaonis</name>
    <dbReference type="NCBI Taxonomy" id="2079791"/>
    <lineage>
        <taxon>Bacteria</taxon>
        <taxon>Bacillati</taxon>
        <taxon>Actinomycetota</taxon>
        <taxon>Actinomycetes</taxon>
        <taxon>Micrococcales</taxon>
        <taxon>Microbacteriaceae</taxon>
        <taxon>Homoserinimonas</taxon>
    </lineage>
</organism>
<evidence type="ECO:0000259" key="11">
    <source>
        <dbReference type="Pfam" id="PF07730"/>
    </source>
</evidence>
<keyword evidence="9" id="KW-1133">Transmembrane helix</keyword>
<dbReference type="InterPro" id="IPR036890">
    <property type="entry name" value="HATPase_C_sf"/>
</dbReference>
<dbReference type="EC" id="2.7.13.3" evidence="2"/>
<feature type="transmembrane region" description="Helical" evidence="9">
    <location>
        <begin position="35"/>
        <end position="58"/>
    </location>
</feature>
<dbReference type="AlphaFoldDB" id="A0A2U1SYX2"/>
<evidence type="ECO:0000256" key="6">
    <source>
        <dbReference type="ARBA" id="ARBA00022777"/>
    </source>
</evidence>
<keyword evidence="13" id="KW-1185">Reference proteome</keyword>
<keyword evidence="7 12" id="KW-0067">ATP-binding</keyword>
<dbReference type="GO" id="GO:0016020">
    <property type="term" value="C:membrane"/>
    <property type="evidence" value="ECO:0007669"/>
    <property type="project" value="InterPro"/>
</dbReference>
<dbReference type="PANTHER" id="PTHR24421:SF10">
    <property type="entry name" value="NITRATE_NITRITE SENSOR PROTEIN NARQ"/>
    <property type="match status" value="1"/>
</dbReference>
<gene>
    <name evidence="12" type="ORF">DF220_02505</name>
</gene>
<evidence type="ECO:0000256" key="2">
    <source>
        <dbReference type="ARBA" id="ARBA00012438"/>
    </source>
</evidence>
<evidence type="ECO:0000256" key="9">
    <source>
        <dbReference type="SAM" id="Phobius"/>
    </source>
</evidence>
<evidence type="ECO:0000259" key="10">
    <source>
        <dbReference type="Pfam" id="PF02518"/>
    </source>
</evidence>
<feature type="domain" description="Histidine kinase/HSP90-like ATPase" evidence="10">
    <location>
        <begin position="196"/>
        <end position="309"/>
    </location>
</feature>
<dbReference type="InterPro" id="IPR050482">
    <property type="entry name" value="Sensor_HK_TwoCompSys"/>
</dbReference>
<dbReference type="Gene3D" id="1.20.5.1930">
    <property type="match status" value="1"/>
</dbReference>
<keyword evidence="9" id="KW-0812">Transmembrane</keyword>
<dbReference type="Pfam" id="PF02518">
    <property type="entry name" value="HATPase_c"/>
    <property type="match status" value="1"/>
</dbReference>
<keyword evidence="4" id="KW-0808">Transferase</keyword>
<dbReference type="PANTHER" id="PTHR24421">
    <property type="entry name" value="NITRATE/NITRITE SENSOR PROTEIN NARX-RELATED"/>
    <property type="match status" value="1"/>
</dbReference>
<comment type="caution">
    <text evidence="12">The sequence shown here is derived from an EMBL/GenBank/DDBJ whole genome shotgun (WGS) entry which is preliminary data.</text>
</comment>
<keyword evidence="8" id="KW-0902">Two-component regulatory system</keyword>
<dbReference type="RefSeq" id="WP_108516705.1">
    <property type="nucleotide sequence ID" value="NZ_CP026951.1"/>
</dbReference>